<keyword evidence="15" id="KW-0131">Cell cycle</keyword>
<dbReference type="GO" id="GO:0042555">
    <property type="term" value="C:MCM complex"/>
    <property type="evidence" value="ECO:0007669"/>
    <property type="project" value="InterPro"/>
</dbReference>
<feature type="region of interest" description="Disordered" evidence="16">
    <location>
        <begin position="457"/>
        <end position="519"/>
    </location>
</feature>
<evidence type="ECO:0000256" key="10">
    <source>
        <dbReference type="ARBA" id="ARBA00022806"/>
    </source>
</evidence>
<dbReference type="InterPro" id="IPR018525">
    <property type="entry name" value="MCM_CS"/>
</dbReference>
<dbReference type="PROSITE" id="PS00847">
    <property type="entry name" value="MCM_1"/>
    <property type="match status" value="1"/>
</dbReference>
<feature type="region of interest" description="Disordered" evidence="16">
    <location>
        <begin position="536"/>
        <end position="598"/>
    </location>
</feature>
<evidence type="ECO:0000256" key="8">
    <source>
        <dbReference type="ARBA" id="ARBA00022771"/>
    </source>
</evidence>
<feature type="compositionally biased region" description="Acidic residues" evidence="16">
    <location>
        <begin position="488"/>
        <end position="498"/>
    </location>
</feature>
<dbReference type="GO" id="GO:0005524">
    <property type="term" value="F:ATP binding"/>
    <property type="evidence" value="ECO:0007669"/>
    <property type="project" value="UniProtKB-KW"/>
</dbReference>
<reference evidence="18 19" key="1">
    <citation type="submission" date="2017-12" db="EMBL/GenBank/DDBJ databases">
        <title>Sequencing, de novo assembly and annotation of complete genome of a new Thraustochytrid species, strain FCC1311.</title>
        <authorList>
            <person name="Sedici K."/>
            <person name="Godart F."/>
            <person name="Aiese Cigliano R."/>
            <person name="Sanseverino W."/>
            <person name="Barakat M."/>
            <person name="Ortet P."/>
            <person name="Marechal E."/>
            <person name="Cagnac O."/>
            <person name="Amato A."/>
        </authorList>
    </citation>
    <scope>NUCLEOTIDE SEQUENCE [LARGE SCALE GENOMIC DNA]</scope>
</reference>
<dbReference type="Pfam" id="PF00023">
    <property type="entry name" value="Ank"/>
    <property type="match status" value="1"/>
</dbReference>
<dbReference type="PRINTS" id="PR01657">
    <property type="entry name" value="MCMFAMILY"/>
</dbReference>
<evidence type="ECO:0000256" key="1">
    <source>
        <dbReference type="ARBA" id="ARBA00004123"/>
    </source>
</evidence>
<dbReference type="GO" id="GO:0008270">
    <property type="term" value="F:zinc ion binding"/>
    <property type="evidence" value="ECO:0007669"/>
    <property type="project" value="UniProtKB-KW"/>
</dbReference>
<comment type="similarity">
    <text evidence="2">Belongs to the MCM family.</text>
</comment>
<dbReference type="InterPro" id="IPR036770">
    <property type="entry name" value="Ankyrin_rpt-contain_sf"/>
</dbReference>
<dbReference type="SUPFAM" id="SSF48403">
    <property type="entry name" value="Ankyrin repeat"/>
    <property type="match status" value="1"/>
</dbReference>
<dbReference type="Pfam" id="PF12619">
    <property type="entry name" value="MCM2_N"/>
    <property type="match status" value="1"/>
</dbReference>
<keyword evidence="5" id="KW-0235">DNA replication</keyword>
<dbReference type="SMART" id="SM00350">
    <property type="entry name" value="MCM"/>
    <property type="match status" value="1"/>
</dbReference>
<dbReference type="PANTHER" id="PTHR11630:SF44">
    <property type="entry name" value="DNA REPLICATION LICENSING FACTOR MCM2"/>
    <property type="match status" value="1"/>
</dbReference>
<dbReference type="Pfam" id="PF23669">
    <property type="entry name" value="WHD_MCM2"/>
    <property type="match status" value="1"/>
</dbReference>
<dbReference type="SMART" id="SM00248">
    <property type="entry name" value="ANK"/>
    <property type="match status" value="6"/>
</dbReference>
<name>A0A2R5G3C3_9STRA</name>
<keyword evidence="8" id="KW-0863">Zinc-finger</keyword>
<keyword evidence="11" id="KW-0862">Zinc</keyword>
<evidence type="ECO:0000313" key="18">
    <source>
        <dbReference type="EMBL" id="GBG25536.1"/>
    </source>
</evidence>
<dbReference type="Gene3D" id="2.20.28.10">
    <property type="match status" value="1"/>
</dbReference>
<evidence type="ECO:0000256" key="4">
    <source>
        <dbReference type="ARBA" id="ARBA00018925"/>
    </source>
</evidence>
<dbReference type="Pfam" id="PF17207">
    <property type="entry name" value="MCM_OB"/>
    <property type="match status" value="1"/>
</dbReference>
<feature type="compositionally biased region" description="Acidic residues" evidence="16">
    <location>
        <begin position="676"/>
        <end position="689"/>
    </location>
</feature>
<dbReference type="EMBL" id="BEYU01000013">
    <property type="protein sequence ID" value="GBG25536.1"/>
    <property type="molecule type" value="Genomic_DNA"/>
</dbReference>
<dbReference type="InParanoid" id="A0A2R5G3C3"/>
<evidence type="ECO:0000256" key="12">
    <source>
        <dbReference type="ARBA" id="ARBA00022840"/>
    </source>
</evidence>
<evidence type="ECO:0000256" key="11">
    <source>
        <dbReference type="ARBA" id="ARBA00022833"/>
    </source>
</evidence>
<feature type="region of interest" description="Disordered" evidence="16">
    <location>
        <begin position="93"/>
        <end position="143"/>
    </location>
</feature>
<comment type="caution">
    <text evidence="18">The sequence shown here is derived from an EMBL/GenBank/DDBJ whole genome shotgun (WGS) entry which is preliminary data.</text>
</comment>
<keyword evidence="6" id="KW-0479">Metal-binding</keyword>
<dbReference type="GO" id="GO:0000727">
    <property type="term" value="P:double-strand break repair via break-induced replication"/>
    <property type="evidence" value="ECO:0007669"/>
    <property type="project" value="TreeGrafter"/>
</dbReference>
<feature type="compositionally biased region" description="Acidic residues" evidence="16">
    <location>
        <begin position="463"/>
        <end position="476"/>
    </location>
</feature>
<dbReference type="PROSITE" id="PS50051">
    <property type="entry name" value="MCM_2"/>
    <property type="match status" value="1"/>
</dbReference>
<keyword evidence="12" id="KW-0067">ATP-binding</keyword>
<feature type="compositionally biased region" description="Acidic residues" evidence="16">
    <location>
        <begin position="556"/>
        <end position="566"/>
    </location>
</feature>
<evidence type="ECO:0000256" key="2">
    <source>
        <dbReference type="ARBA" id="ARBA00008010"/>
    </source>
</evidence>
<dbReference type="Proteomes" id="UP000241890">
    <property type="component" value="Unassembled WGS sequence"/>
</dbReference>
<dbReference type="PRINTS" id="PR01658">
    <property type="entry name" value="MCMPROTEIN2"/>
</dbReference>
<dbReference type="InterPro" id="IPR031327">
    <property type="entry name" value="MCM"/>
</dbReference>
<dbReference type="Gene3D" id="3.40.50.300">
    <property type="entry name" value="P-loop containing nucleotide triphosphate hydrolases"/>
    <property type="match status" value="1"/>
</dbReference>
<dbReference type="PANTHER" id="PTHR11630">
    <property type="entry name" value="DNA REPLICATION LICENSING FACTOR MCM FAMILY MEMBER"/>
    <property type="match status" value="1"/>
</dbReference>
<keyword evidence="7" id="KW-0547">Nucleotide-binding</keyword>
<dbReference type="Pfam" id="PF17855">
    <property type="entry name" value="MCM_lid"/>
    <property type="match status" value="1"/>
</dbReference>
<dbReference type="InterPro" id="IPR001208">
    <property type="entry name" value="MCM_dom"/>
</dbReference>
<comment type="subcellular location">
    <subcellularLocation>
        <location evidence="1">Nucleus</location>
    </subcellularLocation>
</comment>
<accession>A0A2R5G3C3</accession>
<keyword evidence="19" id="KW-1185">Reference proteome</keyword>
<evidence type="ECO:0000256" key="7">
    <source>
        <dbReference type="ARBA" id="ARBA00022741"/>
    </source>
</evidence>
<feature type="compositionally biased region" description="Basic and acidic residues" evidence="16">
    <location>
        <begin position="621"/>
        <end position="637"/>
    </location>
</feature>
<dbReference type="SUPFAM" id="SSF52540">
    <property type="entry name" value="P-loop containing nucleoside triphosphate hydrolases"/>
    <property type="match status" value="1"/>
</dbReference>
<dbReference type="GO" id="GO:0017116">
    <property type="term" value="F:single-stranded DNA helicase activity"/>
    <property type="evidence" value="ECO:0007669"/>
    <property type="project" value="TreeGrafter"/>
</dbReference>
<gene>
    <name evidence="18" type="ORF">FCC1311_017552</name>
</gene>
<evidence type="ECO:0000256" key="6">
    <source>
        <dbReference type="ARBA" id="ARBA00022723"/>
    </source>
</evidence>
<dbReference type="InterPro" id="IPR027925">
    <property type="entry name" value="MCM_N"/>
</dbReference>
<feature type="compositionally biased region" description="Gly residues" evidence="16">
    <location>
        <begin position="127"/>
        <end position="142"/>
    </location>
</feature>
<dbReference type="GO" id="GO:1902975">
    <property type="term" value="P:mitotic DNA replication initiation"/>
    <property type="evidence" value="ECO:0007669"/>
    <property type="project" value="TreeGrafter"/>
</dbReference>
<evidence type="ECO:0000313" key="19">
    <source>
        <dbReference type="Proteomes" id="UP000241890"/>
    </source>
</evidence>
<evidence type="ECO:0000256" key="14">
    <source>
        <dbReference type="ARBA" id="ARBA00023242"/>
    </source>
</evidence>
<dbReference type="InterPro" id="IPR027417">
    <property type="entry name" value="P-loop_NTPase"/>
</dbReference>
<dbReference type="Gene3D" id="2.40.50.140">
    <property type="entry name" value="Nucleic acid-binding proteins"/>
    <property type="match status" value="1"/>
</dbReference>
<dbReference type="InterPro" id="IPR002110">
    <property type="entry name" value="Ankyrin_rpt"/>
</dbReference>
<organism evidence="18 19">
    <name type="scientific">Hondaea fermentalgiana</name>
    <dbReference type="NCBI Taxonomy" id="2315210"/>
    <lineage>
        <taxon>Eukaryota</taxon>
        <taxon>Sar</taxon>
        <taxon>Stramenopiles</taxon>
        <taxon>Bigyra</taxon>
        <taxon>Labyrinthulomycetes</taxon>
        <taxon>Thraustochytrida</taxon>
        <taxon>Thraustochytriidae</taxon>
        <taxon>Hondaea</taxon>
    </lineage>
</organism>
<dbReference type="OrthoDB" id="844at2759"/>
<keyword evidence="9" id="KW-0378">Hydrolase</keyword>
<dbReference type="GO" id="GO:0016787">
    <property type="term" value="F:hydrolase activity"/>
    <property type="evidence" value="ECO:0007669"/>
    <property type="project" value="UniProtKB-KW"/>
</dbReference>
<protein>
    <recommendedName>
        <fullName evidence="4">DNA replication licensing factor MCM2</fullName>
        <ecNumber evidence="3">3.6.4.12</ecNumber>
    </recommendedName>
</protein>
<evidence type="ECO:0000256" key="15">
    <source>
        <dbReference type="ARBA" id="ARBA00023306"/>
    </source>
</evidence>
<dbReference type="InterPro" id="IPR059098">
    <property type="entry name" value="WHD_MCM2"/>
</dbReference>
<feature type="region of interest" description="Disordered" evidence="16">
    <location>
        <begin position="616"/>
        <end position="690"/>
    </location>
</feature>
<keyword evidence="10" id="KW-0347">Helicase</keyword>
<evidence type="ECO:0000256" key="9">
    <source>
        <dbReference type="ARBA" id="ARBA00022801"/>
    </source>
</evidence>
<feature type="compositionally biased region" description="Basic and acidic residues" evidence="16">
    <location>
        <begin position="477"/>
        <end position="487"/>
    </location>
</feature>
<sequence>MGASESVLAPALAEAAYAEACRSDDAERARELLAARRPGCGDRKSLSGPSAFEGLVAACSRGNVETVQALLAASRHHVVDEGEDHVLVPALHVTAKTRGDSAGKSPRAEEPAESEVDPRRLSSDGSGSSGGGGSDGGGGGGEAATAAAAAAARGRNKLLQALHSSLSSVNQVSWLDPRNAHSLALRKACRMGHIEIVRILLDDGRVDITASNQYCIRVACQKGNLELVCLLLEHPDVDPTVLNDDAFRTAAAYGHLAICQALLAWQRPSTSHSALLFDTVDPASQNNYAIRLAAYNGHWSICKLLLGCETCDPAVEDSLPLRLAIKGGHPQIHQNAIYLASARGNLEIINLILLHPLVDASHLDNRALRSARSDAVFATILRSKRVQISLRPDAVLVDPRIAAAYELLLSNTVQACRRCLGIISATRRDSHPWSVLSKDSLLRVLAMAFGHDVTSSVWKNSESSDDDSGNEMENENENVKNRHRESGGESDEDDEDEEDRRQTERRQNRNNRANDLDEEVLNAAIDAGAAVKRMFGTQDEDAPAPRSRRPAAAVQDDSDDEEDGDPDAMAARAAAEEEDDEGEDLEDTAERDYRAIAELDNYDMTMLDGNEYRNMSAAQRKRAEQELAERDREEQGRQVRLPGMLQDDSDSEEDEDDAERRRARARREAYEYAAADGEENSEDADEEPADTAPVDLQNFIVPLTEFVENEAVQNEVKRRFEDFLRTFVESDNSRPVYEERISDMCMRNTQSLLVSYMHLSKSKPTLAIWLADHPAGVLPLLNDVANKVVFEQFPNYGEIQEEVYVRIVDLPLADALRDLRTIHLNALVRVSGIVTRRSQVKPMLSKVFYSCPTCHSRVGPIHLQPGDAPPRMTCEECEPGENEKPTLLELDDEASVYHNYQHILLQESPGTVPPGRVPRYKTVNLYADLVDSARPGEEIEVTGIYKHEVSNRYLNAQQGFPVFATVLEANHIRKTEDLASSVLITDEDRARFQRLSRDPQIIDRVITSIAPSIYGHKEVKTALALAMFGGRELNVKNKHRIRGDINVLLMGDPGTAKSQCLKYVEKTAPRAVYTTGKGASAVGLTAAVQKDPISKEWVLEGGALVLADRGVCLIDEFDKMNDQDRTSIHEAMEQQSISISKAGIVTTLQARCSVVAAANPIGGRYDPQKSFSEQVALTDPIIQRFDILCVLQDRIDPLADERLAKFVVGSHVKSHPEGCLSPEEARQLQQRRLDAEDPYAGGAGGASDQAALETEDDPLAGRNVNTFSSWCEGAANGEVIDQELLRKYILYARSLKPQLERIDVNKIENLYAELRAESMNSGGIPIAVRHMESILRIAESFARMQLREYVRDDDLDRAIQVMLDSFIGAQKFSVMRQLRRSFQRYITCNKDHNELLIYLLEEMFRTQQHFMTPDQVSAQVQVSEFERRARELGVHDLTHFYKSDEFAQREFNLRFVENPARPDKQTRVIIKDLIQSTV</sequence>
<dbReference type="InterPro" id="IPR008045">
    <property type="entry name" value="MCM2"/>
</dbReference>
<feature type="compositionally biased region" description="Acidic residues" evidence="16">
    <location>
        <begin position="576"/>
        <end position="587"/>
    </location>
</feature>
<dbReference type="EC" id="3.6.4.12" evidence="3"/>
<evidence type="ECO:0000259" key="17">
    <source>
        <dbReference type="PROSITE" id="PS50051"/>
    </source>
</evidence>
<dbReference type="InterPro" id="IPR033762">
    <property type="entry name" value="MCM_OB"/>
</dbReference>
<proteinExistence type="inferred from homology"/>
<evidence type="ECO:0000256" key="5">
    <source>
        <dbReference type="ARBA" id="ARBA00022705"/>
    </source>
</evidence>
<evidence type="ECO:0000256" key="16">
    <source>
        <dbReference type="SAM" id="MobiDB-lite"/>
    </source>
</evidence>
<feature type="compositionally biased region" description="Basic and acidic residues" evidence="16">
    <location>
        <begin position="588"/>
        <end position="597"/>
    </location>
</feature>
<feature type="compositionally biased region" description="Acidic residues" evidence="16">
    <location>
        <begin position="647"/>
        <end position="657"/>
    </location>
</feature>
<feature type="domain" description="MCM C-terminal AAA(+) ATPase" evidence="17">
    <location>
        <begin position="1001"/>
        <end position="1207"/>
    </location>
</feature>
<keyword evidence="14" id="KW-0539">Nucleus</keyword>
<dbReference type="Gene3D" id="1.25.40.20">
    <property type="entry name" value="Ankyrin repeat-containing domain"/>
    <property type="match status" value="1"/>
</dbReference>
<dbReference type="GO" id="GO:0043138">
    <property type="term" value="F:3'-5' DNA helicase activity"/>
    <property type="evidence" value="ECO:0007669"/>
    <property type="project" value="TreeGrafter"/>
</dbReference>
<dbReference type="InterPro" id="IPR041562">
    <property type="entry name" value="MCM_lid"/>
</dbReference>
<feature type="compositionally biased region" description="Basic and acidic residues" evidence="16">
    <location>
        <begin position="499"/>
        <end position="515"/>
    </location>
</feature>
<dbReference type="Pfam" id="PF14551">
    <property type="entry name" value="MCM_N"/>
    <property type="match status" value="1"/>
</dbReference>
<dbReference type="SUPFAM" id="SSF50249">
    <property type="entry name" value="Nucleic acid-binding proteins"/>
    <property type="match status" value="1"/>
</dbReference>
<dbReference type="Gene3D" id="3.30.1640.10">
    <property type="entry name" value="mini-chromosome maintenance (MCM) complex, chain A, domain 1"/>
    <property type="match status" value="1"/>
</dbReference>
<dbReference type="GO" id="GO:0003697">
    <property type="term" value="F:single-stranded DNA binding"/>
    <property type="evidence" value="ECO:0007669"/>
    <property type="project" value="TreeGrafter"/>
</dbReference>
<keyword evidence="13" id="KW-0238">DNA-binding</keyword>
<dbReference type="GO" id="GO:0005634">
    <property type="term" value="C:nucleus"/>
    <property type="evidence" value="ECO:0007669"/>
    <property type="project" value="UniProtKB-SubCell"/>
</dbReference>
<evidence type="ECO:0000256" key="13">
    <source>
        <dbReference type="ARBA" id="ARBA00023125"/>
    </source>
</evidence>
<dbReference type="InterPro" id="IPR012340">
    <property type="entry name" value="NA-bd_OB-fold"/>
</dbReference>
<feature type="compositionally biased region" description="Basic and acidic residues" evidence="16">
    <location>
        <begin position="97"/>
        <end position="122"/>
    </location>
</feature>
<dbReference type="Pfam" id="PF00493">
    <property type="entry name" value="MCM"/>
    <property type="match status" value="1"/>
</dbReference>
<evidence type="ECO:0000256" key="3">
    <source>
        <dbReference type="ARBA" id="ARBA00012551"/>
    </source>
</evidence>